<evidence type="ECO:0000256" key="13">
    <source>
        <dbReference type="ARBA" id="ARBA00023054"/>
    </source>
</evidence>
<feature type="coiled-coil region" evidence="19">
    <location>
        <begin position="886"/>
        <end position="950"/>
    </location>
</feature>
<keyword evidence="10" id="KW-0931">ER-Golgi transport</keyword>
<name>A0A3B4DME7_PYGNA</name>
<dbReference type="GO" id="GO:0042953">
    <property type="term" value="P:lipoprotein transport"/>
    <property type="evidence" value="ECO:0007669"/>
    <property type="project" value="Ensembl"/>
</dbReference>
<evidence type="ECO:0000256" key="3">
    <source>
        <dbReference type="ARBA" id="ARBA00022448"/>
    </source>
</evidence>
<feature type="compositionally biased region" description="Basic and acidic residues" evidence="20">
    <location>
        <begin position="679"/>
        <end position="740"/>
    </location>
</feature>
<feature type="region of interest" description="Disordered" evidence="20">
    <location>
        <begin position="282"/>
        <end position="317"/>
    </location>
</feature>
<feature type="region of interest" description="Disordered" evidence="20">
    <location>
        <begin position="823"/>
        <end position="854"/>
    </location>
</feature>
<reference evidence="22" key="3">
    <citation type="submission" date="2025-09" db="UniProtKB">
        <authorList>
            <consortium name="Ensembl"/>
        </authorList>
    </citation>
    <scope>IDENTIFICATION</scope>
</reference>
<evidence type="ECO:0000256" key="1">
    <source>
        <dbReference type="ARBA" id="ARBA00004389"/>
    </source>
</evidence>
<keyword evidence="23" id="KW-1185">Reference proteome</keyword>
<dbReference type="GeneID" id="108444378"/>
<proteinExistence type="inferred from homology"/>
<dbReference type="PANTHER" id="PTHR23158">
    <property type="entry name" value="MELANOMA INHIBITORY ACTIVITY-RELATED"/>
    <property type="match status" value="1"/>
</dbReference>
<dbReference type="GO" id="GO:0006887">
    <property type="term" value="P:exocytosis"/>
    <property type="evidence" value="ECO:0007669"/>
    <property type="project" value="UniProtKB-KW"/>
</dbReference>
<evidence type="ECO:0000256" key="12">
    <source>
        <dbReference type="ARBA" id="ARBA00022989"/>
    </source>
</evidence>
<feature type="compositionally biased region" description="Low complexity" evidence="20">
    <location>
        <begin position="1089"/>
        <end position="1100"/>
    </location>
</feature>
<feature type="domain" description="SH3" evidence="21">
    <location>
        <begin position="87"/>
        <end position="149"/>
    </location>
</feature>
<dbReference type="SUPFAM" id="SSF57997">
    <property type="entry name" value="Tropomyosin"/>
    <property type="match status" value="1"/>
</dbReference>
<feature type="region of interest" description="Disordered" evidence="20">
    <location>
        <begin position="1615"/>
        <end position="1933"/>
    </location>
</feature>
<feature type="region of interest" description="Disordered" evidence="20">
    <location>
        <begin position="355"/>
        <end position="608"/>
    </location>
</feature>
<dbReference type="FunFam" id="2.30.30.40:FF:000162">
    <property type="entry name" value="MIA SH3 domain ER export factor 3"/>
    <property type="match status" value="1"/>
</dbReference>
<dbReference type="InterPro" id="IPR051500">
    <property type="entry name" value="cTAGE_MIA/OTOR"/>
</dbReference>
<dbReference type="RefSeq" id="XP_017581035.2">
    <property type="nucleotide sequence ID" value="XM_017725546.2"/>
</dbReference>
<keyword evidence="15" id="KW-0325">Glycoprotein</keyword>
<keyword evidence="2 18" id="KW-0728">SH3 domain</keyword>
<evidence type="ECO:0000256" key="11">
    <source>
        <dbReference type="ARBA" id="ARBA00022927"/>
    </source>
</evidence>
<keyword evidence="4" id="KW-0488">Methylation</keyword>
<evidence type="ECO:0000256" key="5">
    <source>
        <dbReference type="ARBA" id="ARBA00022483"/>
    </source>
</evidence>
<evidence type="ECO:0000256" key="7">
    <source>
        <dbReference type="ARBA" id="ARBA00022692"/>
    </source>
</evidence>
<dbReference type="GO" id="GO:0002088">
    <property type="term" value="P:lens development in camera-type eye"/>
    <property type="evidence" value="ECO:0007669"/>
    <property type="project" value="Ensembl"/>
</dbReference>
<evidence type="ECO:0000256" key="6">
    <source>
        <dbReference type="ARBA" id="ARBA00022553"/>
    </source>
</evidence>
<feature type="compositionally biased region" description="Polar residues" evidence="20">
    <location>
        <begin position="796"/>
        <end position="808"/>
    </location>
</feature>
<evidence type="ECO:0000256" key="4">
    <source>
        <dbReference type="ARBA" id="ARBA00022481"/>
    </source>
</evidence>
<dbReference type="GO" id="GO:1901207">
    <property type="term" value="P:regulation of heart looping"/>
    <property type="evidence" value="ECO:0007669"/>
    <property type="project" value="Ensembl"/>
</dbReference>
<feature type="region of interest" description="Disordered" evidence="20">
    <location>
        <begin position="196"/>
        <end position="251"/>
    </location>
</feature>
<keyword evidence="11" id="KW-0653">Protein transport</keyword>
<dbReference type="GO" id="GO:0009306">
    <property type="term" value="P:protein secretion"/>
    <property type="evidence" value="ECO:0007669"/>
    <property type="project" value="TreeGrafter"/>
</dbReference>
<dbReference type="Ensembl" id="ENSPNAT00000009608.2">
    <property type="protein sequence ID" value="ENSPNAP00000024633.1"/>
    <property type="gene ID" value="ENSPNAG00000009287.2"/>
</dbReference>
<evidence type="ECO:0000256" key="14">
    <source>
        <dbReference type="ARBA" id="ARBA00023136"/>
    </source>
</evidence>
<keyword evidence="12" id="KW-1133">Transmembrane helix</keyword>
<feature type="compositionally biased region" description="Acidic residues" evidence="20">
    <location>
        <begin position="449"/>
        <end position="464"/>
    </location>
</feature>
<comment type="similarity">
    <text evidence="16">Belongs to the MIA/OTOR family. Tango1 subfamily.</text>
</comment>
<feature type="compositionally biased region" description="Polar residues" evidence="20">
    <location>
        <begin position="1717"/>
        <end position="1739"/>
    </location>
</feature>
<keyword evidence="3" id="KW-0813">Transport</keyword>
<feature type="compositionally biased region" description="Basic and acidic residues" evidence="20">
    <location>
        <begin position="226"/>
        <end position="242"/>
    </location>
</feature>
<feature type="compositionally biased region" description="Basic and acidic residues" evidence="20">
    <location>
        <begin position="1050"/>
        <end position="1072"/>
    </location>
</feature>
<feature type="compositionally biased region" description="Pro residues" evidence="20">
    <location>
        <begin position="1814"/>
        <end position="1845"/>
    </location>
</feature>
<evidence type="ECO:0000256" key="9">
    <source>
        <dbReference type="ARBA" id="ARBA00022824"/>
    </source>
</evidence>
<evidence type="ECO:0000259" key="21">
    <source>
        <dbReference type="PROSITE" id="PS50002"/>
    </source>
</evidence>
<feature type="coiled-coil region" evidence="19">
    <location>
        <begin position="1194"/>
        <end position="1368"/>
    </location>
</feature>
<dbReference type="InterPro" id="IPR001452">
    <property type="entry name" value="SH3_domain"/>
</dbReference>
<dbReference type="Gene3D" id="2.30.30.40">
    <property type="entry name" value="SH3 Domains"/>
    <property type="match status" value="1"/>
</dbReference>
<evidence type="ECO:0000256" key="10">
    <source>
        <dbReference type="ARBA" id="ARBA00022892"/>
    </source>
</evidence>
<keyword evidence="6" id="KW-0597">Phosphoprotein</keyword>
<evidence type="ECO:0000256" key="8">
    <source>
        <dbReference type="ARBA" id="ARBA00022729"/>
    </source>
</evidence>
<dbReference type="PROSITE" id="PS50002">
    <property type="entry name" value="SH3"/>
    <property type="match status" value="1"/>
</dbReference>
<feature type="compositionally biased region" description="Polar residues" evidence="20">
    <location>
        <begin position="516"/>
        <end position="532"/>
    </location>
</feature>
<feature type="compositionally biased region" description="Pro residues" evidence="20">
    <location>
        <begin position="1784"/>
        <end position="1797"/>
    </location>
</feature>
<evidence type="ECO:0000256" key="16">
    <source>
        <dbReference type="ARBA" id="ARBA00061139"/>
    </source>
</evidence>
<dbReference type="GO" id="GO:0035459">
    <property type="term" value="P:vesicle cargo loading"/>
    <property type="evidence" value="ECO:0007669"/>
    <property type="project" value="TreeGrafter"/>
</dbReference>
<feature type="compositionally biased region" description="Basic and acidic residues" evidence="20">
    <location>
        <begin position="1615"/>
        <end position="1633"/>
    </location>
</feature>
<evidence type="ECO:0000313" key="23">
    <source>
        <dbReference type="Proteomes" id="UP001501920"/>
    </source>
</evidence>
<feature type="compositionally biased region" description="Basic and acidic residues" evidence="20">
    <location>
        <begin position="402"/>
        <end position="425"/>
    </location>
</feature>
<dbReference type="SUPFAM" id="SSF50044">
    <property type="entry name" value="SH3-domain"/>
    <property type="match status" value="1"/>
</dbReference>
<dbReference type="OMA" id="DHENKNP"/>
<accession>A0A3B4DME7</accession>
<keyword evidence="7" id="KW-0812">Transmembrane</keyword>
<evidence type="ECO:0000256" key="19">
    <source>
        <dbReference type="SAM" id="Coils"/>
    </source>
</evidence>
<dbReference type="STRING" id="42514.ENSPNAP00000024633"/>
<feature type="compositionally biased region" description="Basic and acidic residues" evidence="20">
    <location>
        <begin position="362"/>
        <end position="380"/>
    </location>
</feature>
<dbReference type="PANTHER" id="PTHR23158:SF54">
    <property type="entry name" value="TRANSPORT AND GOLGI ORGANIZATION PROTEIN 1 HOMOLOG"/>
    <property type="match status" value="1"/>
</dbReference>
<dbReference type="OrthoDB" id="6022771at2759"/>
<feature type="compositionally biased region" description="Polar residues" evidence="20">
    <location>
        <begin position="572"/>
        <end position="582"/>
    </location>
</feature>
<feature type="compositionally biased region" description="Basic and acidic residues" evidence="20">
    <location>
        <begin position="465"/>
        <end position="490"/>
    </location>
</feature>
<evidence type="ECO:0000313" key="22">
    <source>
        <dbReference type="Ensembl" id="ENSPNAP00000024633.1"/>
    </source>
</evidence>
<comment type="subcellular location">
    <subcellularLocation>
        <location evidence="1">Endoplasmic reticulum membrane</location>
        <topology evidence="1">Single-pass membrane protein</topology>
    </subcellularLocation>
</comment>
<keyword evidence="8" id="KW-0732">Signal</keyword>
<sequence>MIPVFSPPLLEHRIPSSSQARKSADVSAQLVLPVLRQPAALSQLASMAGMFSRFYSFILFFYVCFSKDSLDRRFSDFKRCADEECSMLLCRGKAAKDFSGPDCRFLSFKKGETIYVYYKLSGQRSDVWAGSVGSNFGYFPKDFLNINHIYTEKEIEVPAEENDFVCFDTGRDTFASYDIALLLSNSLLLNEVDDQSGKPKGIAHNEDTAIDTKDVDASLEESPEDTSDRDIKDSDLLPKENEAEQPDDTEDVIYFEPTEPTHSPLESTVSDKTDEESYLVGATSKSDLKTADDAESNQGQPVNKDTADEPLSKGAGALEKSYHVTDVEALPELKTALGTTFDAVISDDEYTQRVTPYLDGEESNKLVDQASKEVEERPEKIPLLSASEEVPQFEENLLDPAVLKDEGIPLEHAAEKQEDVSETTKDMWSSLGDTVFNIVDEGERTVLPEDTEIDNDEEDEEKDTDPDKYEKDSEDQLHVQDSEIKEDAIEMKPSNKYFITEDPITNNDAEADETEQSNNDSRSEDPISSNDTKVGETVYSDVNSIIENPASSEDTIVSETKHSNIEPITEEPISQNIITDTVLSEKDSKTLQNQAEELESNEKSELSKKYSDVVETFNDAVVKSERDASSTLEDDKSVEKVAEKTIQKETVTESLQFHKWEALSKDGKQNVFHIDDKKYEETDRVENDVKLFEGPLKTEQHKPKADEESDSQKKNEQINKAKKDIVHLFESTLKTEQKAEEEPDIYEENENTEELLEDENAILSKTEEGEKSPENDNSKTELENGELTMPKEPRENSSTQIIGDTESNIVQSLDSSVLAYDKKNDTQSGNHQSKVANKGADEIQQDSVTSKEPEYSNSVMRLTLLREHFKDDEMERFQRYLDLKDLLRVEAMFSELEQELKSARESNSDTSDDIERTLESILEVSENTILDEIEKILDTREQKAQDLGQQVDPVMFDEETAILDDFQELAFYLRQKYSAVSDSVPLVGESQSHFEIENLNASEEMEDSVKTIPVTEAAEYPKVHKEANDISNVNIEKEESHSQDVGLEEDGGHFNKNKDIRTSFKDAEDVKRGPQAILENPLDIDPSQSQMQSSGALESSSASEYYDSNANYDQASTYKSDHVWDWLGLGSEFLGVYAEILIAALPEAWQPGPTFHGLPWKPVVATATVGILTVLMFIWRIILAVKSRTYQLTEKQLAEKIQQLVSEKSDVLQEITELNNTMKQHEEKLKNSEKFRSSTQQKFEGLKARYQNLLTQKEELSVNIAQLSQKIADTQEENKTLNEKVVIMHKRIEKHQNSLKQYEEEHSKFQVLMDEAKLREDALKAQVLSFEKDNSALKEQKKSLLRDAKDWQEKHEKLSEEIKVYHKTQKDLEDSLVHKENEIDALSSCIAELKGLEVCEGAQLQNSDAKLANGEAADKGDPIKLHIKQMMDVSRMKATLSVIEDERNRYLENFLCEQKARQALEEQFQKVIHDQTNLKNERTHLESQYKNLQQRLEITTELYQQKENALQQRLTQEELERREKETKLSEVDGRALQAEEELNSLRQKVKDMQEEMQQNERALKAEIAVQEKKAHENWLKARASERTLIEERRESANLRQKIVECSDRMSDLEHALYKSGPPDRHMPPLRRGDSYGPSPVSGGAPSPPLMIEGPGRPPSAPVGRRNEPFGPRPPSDPHGRFSDLGHPLPSRPELFAPRTSSPCTQDGSTVPADVKTEASTQASTDTTEALSKSQSQGSFLPSPIKDSPGPTFSAPLKAYGPPHMGGPLPPTANGPLPSMIRPPNGHPPMIPPGPPLGSDPRLKPPHLDSYGPSPLRPFGPVPPPFVRGPPLRDLPPMGPPPPLPPYSTHDFPLDFAGPRNLPFPSRPFPPGSLPPPGAMAPPQFGDRDLQGATPPMAQSCRDGEMTQATGNDRDVLSPQGAAQDTAPSAVVEP</sequence>
<evidence type="ECO:0000256" key="17">
    <source>
        <dbReference type="ARBA" id="ARBA00068894"/>
    </source>
</evidence>
<dbReference type="GO" id="GO:1905897">
    <property type="term" value="P:regulation of response to endoplasmic reticulum stress"/>
    <property type="evidence" value="ECO:0007669"/>
    <property type="project" value="Ensembl"/>
</dbReference>
<evidence type="ECO:0000256" key="2">
    <source>
        <dbReference type="ARBA" id="ARBA00022443"/>
    </source>
</evidence>
<keyword evidence="9" id="KW-0256">Endoplasmic reticulum</keyword>
<reference evidence="22" key="2">
    <citation type="submission" date="2025-08" db="UniProtKB">
        <authorList>
            <consortium name="Ensembl"/>
        </authorList>
    </citation>
    <scope>IDENTIFICATION</scope>
</reference>
<keyword evidence="13 19" id="KW-0175">Coiled coil</keyword>
<dbReference type="InterPro" id="IPR036028">
    <property type="entry name" value="SH3-like_dom_sf"/>
</dbReference>
<feature type="region of interest" description="Disordered" evidence="20">
    <location>
        <begin position="679"/>
        <end position="808"/>
    </location>
</feature>
<evidence type="ECO:0000256" key="18">
    <source>
        <dbReference type="PROSITE-ProRule" id="PRU00192"/>
    </source>
</evidence>
<dbReference type="CDD" id="cd11893">
    <property type="entry name" value="SH3_MIA3"/>
    <property type="match status" value="1"/>
</dbReference>
<dbReference type="GO" id="GO:0005789">
    <property type="term" value="C:endoplasmic reticulum membrane"/>
    <property type="evidence" value="ECO:0007669"/>
    <property type="project" value="UniProtKB-SubCell"/>
</dbReference>
<organism evidence="22 23">
    <name type="scientific">Pygocentrus nattereri</name>
    <name type="common">Red-bellied piranha</name>
    <dbReference type="NCBI Taxonomy" id="42514"/>
    <lineage>
        <taxon>Eukaryota</taxon>
        <taxon>Metazoa</taxon>
        <taxon>Chordata</taxon>
        <taxon>Craniata</taxon>
        <taxon>Vertebrata</taxon>
        <taxon>Euteleostomi</taxon>
        <taxon>Actinopterygii</taxon>
        <taxon>Neopterygii</taxon>
        <taxon>Teleostei</taxon>
        <taxon>Ostariophysi</taxon>
        <taxon>Characiformes</taxon>
        <taxon>Characoidei</taxon>
        <taxon>Pygocentrus</taxon>
    </lineage>
</organism>
<evidence type="ECO:0000256" key="15">
    <source>
        <dbReference type="ARBA" id="ARBA00023180"/>
    </source>
</evidence>
<dbReference type="SMART" id="SM00326">
    <property type="entry name" value="SH3"/>
    <property type="match status" value="1"/>
</dbReference>
<feature type="compositionally biased region" description="Basic and acidic residues" evidence="20">
    <location>
        <begin position="765"/>
        <end position="782"/>
    </location>
</feature>
<dbReference type="GeneTree" id="ENSGT00950000182767"/>
<dbReference type="Proteomes" id="UP001501920">
    <property type="component" value="Chromosome 4"/>
</dbReference>
<dbReference type="GO" id="GO:0070971">
    <property type="term" value="C:endoplasmic reticulum exit site"/>
    <property type="evidence" value="ECO:0007669"/>
    <property type="project" value="TreeGrafter"/>
</dbReference>
<dbReference type="GO" id="GO:0006888">
    <property type="term" value="P:endoplasmic reticulum to Golgi vesicle-mediated transport"/>
    <property type="evidence" value="ECO:0007669"/>
    <property type="project" value="TreeGrafter"/>
</dbReference>
<feature type="compositionally biased region" description="Pro residues" evidence="20">
    <location>
        <begin position="1864"/>
        <end position="1879"/>
    </location>
</feature>
<keyword evidence="5" id="KW-0268">Exocytosis</keyword>
<feature type="compositionally biased region" description="Polar residues" evidence="20">
    <location>
        <begin position="1698"/>
        <end position="1708"/>
    </location>
</feature>
<keyword evidence="14" id="KW-0472">Membrane</keyword>
<gene>
    <name evidence="22" type="primary">MIA3</name>
</gene>
<feature type="compositionally biased region" description="Acidic residues" evidence="20">
    <location>
        <begin position="741"/>
        <end position="760"/>
    </location>
</feature>
<reference evidence="22 23" key="1">
    <citation type="submission" date="2020-10" db="EMBL/GenBank/DDBJ databases">
        <title>Pygocentrus nattereri (red-bellied piranha) genome, fPygNat1, primary haplotype.</title>
        <authorList>
            <person name="Myers G."/>
            <person name="Meyer A."/>
            <person name="Karagic N."/>
            <person name="Pippel M."/>
            <person name="Winkler S."/>
            <person name="Tracey A."/>
            <person name="Wood J."/>
            <person name="Formenti G."/>
            <person name="Howe K."/>
            <person name="Fedrigo O."/>
            <person name="Jarvis E.D."/>
        </authorList>
    </citation>
    <scope>NUCLEOTIDE SEQUENCE [LARGE SCALE GENOMIC DNA]</scope>
</reference>
<feature type="coiled-coil region" evidence="19">
    <location>
        <begin position="1461"/>
        <end position="1601"/>
    </location>
</feature>
<dbReference type="GO" id="GO:0048701">
    <property type="term" value="P:embryonic cranial skeleton morphogenesis"/>
    <property type="evidence" value="ECO:0007669"/>
    <property type="project" value="Ensembl"/>
</dbReference>
<feature type="compositionally biased region" description="Polar residues" evidence="20">
    <location>
        <begin position="826"/>
        <end position="835"/>
    </location>
</feature>
<feature type="region of interest" description="Disordered" evidence="20">
    <location>
        <begin position="1029"/>
        <end position="1100"/>
    </location>
</feature>
<evidence type="ECO:0000256" key="20">
    <source>
        <dbReference type="SAM" id="MobiDB-lite"/>
    </source>
</evidence>
<dbReference type="Pfam" id="PF07653">
    <property type="entry name" value="SH3_2"/>
    <property type="match status" value="1"/>
</dbReference>
<feature type="compositionally biased region" description="Basic and acidic residues" evidence="20">
    <location>
        <begin position="203"/>
        <end position="216"/>
    </location>
</feature>
<feature type="compositionally biased region" description="Polar residues" evidence="20">
    <location>
        <begin position="540"/>
        <end position="558"/>
    </location>
</feature>
<protein>
    <recommendedName>
        <fullName evidence="17">Transport and Golgi organization protein 1 homolog</fullName>
    </recommendedName>
</protein>